<dbReference type="EMBL" id="MRWU01000006">
    <property type="protein sequence ID" value="OSX93034.1"/>
    <property type="molecule type" value="Genomic_DNA"/>
</dbReference>
<accession>A0AAP7W978</accession>
<comment type="caution">
    <text evidence="1">The sequence shown here is derived from an EMBL/GenBank/DDBJ whole genome shotgun (WGS) entry which is preliminary data.</text>
</comment>
<evidence type="ECO:0000313" key="1">
    <source>
        <dbReference type="EMBL" id="OSX93034.1"/>
    </source>
</evidence>
<proteinExistence type="predicted"/>
<dbReference type="AlphaFoldDB" id="A0AAP7W978"/>
<protein>
    <submittedName>
        <fullName evidence="1">Uncharacterized protein</fullName>
    </submittedName>
</protein>
<organism evidence="1 2">
    <name type="scientific">Bacillus mycoides</name>
    <dbReference type="NCBI Taxonomy" id="1405"/>
    <lineage>
        <taxon>Bacteria</taxon>
        <taxon>Bacillati</taxon>
        <taxon>Bacillota</taxon>
        <taxon>Bacilli</taxon>
        <taxon>Bacillales</taxon>
        <taxon>Bacillaceae</taxon>
        <taxon>Bacillus</taxon>
        <taxon>Bacillus cereus group</taxon>
    </lineage>
</organism>
<sequence length="44" mass="5274">MWNICEDYNKIVAGWDYIDVSTNNNKKEDAPPSILFLYIKQIYF</sequence>
<name>A0AAP7W978_BACMY</name>
<gene>
    <name evidence="1" type="ORF">S3E15_05210</name>
</gene>
<dbReference type="Proteomes" id="UP000194131">
    <property type="component" value="Unassembled WGS sequence"/>
</dbReference>
<reference evidence="1 2" key="1">
    <citation type="submission" date="2016-12" db="EMBL/GenBank/DDBJ databases">
        <title>Genome Sequences of Twelve Sporeforming Bacillus Species Isolated from Foods.</title>
        <authorList>
            <person name="De Jong A."/>
            <person name="Holsappel S."/>
            <person name="Kuipers O.P."/>
        </authorList>
    </citation>
    <scope>NUCLEOTIDE SEQUENCE [LARGE SCALE GENOMIC DNA]</scope>
    <source>
        <strain evidence="1 2">S3E15</strain>
    </source>
</reference>
<evidence type="ECO:0000313" key="2">
    <source>
        <dbReference type="Proteomes" id="UP000194131"/>
    </source>
</evidence>